<sequence>MASSAPVTMQSASDPSLNKYAARTVPAPDTPNPDRIADRLVLADLDGDHGDSWDNDDNDNLIGLEDDAWEPLDTTPAQAPEPVTSFVPKRSMATSAAKTIVPPKVDRAFNPGTMKLGHKTKFDVDDWGFDDDVETKSANTAAGHMSTNRSISPVVSAPATVASNSSSVLSKEDRKAELDRRREERKQRMAELRDKKKTGGIGAKKV</sequence>
<dbReference type="GeneID" id="75912868"/>
<keyword evidence="3" id="KW-1185">Reference proteome</keyword>
<feature type="region of interest" description="Disordered" evidence="1">
    <location>
        <begin position="158"/>
        <end position="206"/>
    </location>
</feature>
<name>A0AAD5HEL6_UMBRA</name>
<feature type="region of interest" description="Disordered" evidence="1">
    <location>
        <begin position="1"/>
        <end position="35"/>
    </location>
</feature>
<gene>
    <name evidence="2" type="ORF">K450DRAFT_232013</name>
</gene>
<organism evidence="2 3">
    <name type="scientific">Umbelopsis ramanniana AG</name>
    <dbReference type="NCBI Taxonomy" id="1314678"/>
    <lineage>
        <taxon>Eukaryota</taxon>
        <taxon>Fungi</taxon>
        <taxon>Fungi incertae sedis</taxon>
        <taxon>Mucoromycota</taxon>
        <taxon>Mucoromycotina</taxon>
        <taxon>Umbelopsidomycetes</taxon>
        <taxon>Umbelopsidales</taxon>
        <taxon>Umbelopsidaceae</taxon>
        <taxon>Umbelopsis</taxon>
    </lineage>
</organism>
<feature type="compositionally biased region" description="Polar residues" evidence="1">
    <location>
        <begin position="1"/>
        <end position="16"/>
    </location>
</feature>
<feature type="compositionally biased region" description="Basic and acidic residues" evidence="1">
    <location>
        <begin position="170"/>
        <end position="194"/>
    </location>
</feature>
<dbReference type="RefSeq" id="XP_051446584.1">
    <property type="nucleotide sequence ID" value="XM_051587523.1"/>
</dbReference>
<accession>A0AAD5HEL6</accession>
<evidence type="ECO:0000313" key="2">
    <source>
        <dbReference type="EMBL" id="KAI8581580.1"/>
    </source>
</evidence>
<evidence type="ECO:0000313" key="3">
    <source>
        <dbReference type="Proteomes" id="UP001206595"/>
    </source>
</evidence>
<dbReference type="Proteomes" id="UP001206595">
    <property type="component" value="Unassembled WGS sequence"/>
</dbReference>
<reference evidence="2" key="2">
    <citation type="journal article" date="2022" name="Proc. Natl. Acad. Sci. U.S.A.">
        <title>Diploid-dominant life cycles characterize the early evolution of Fungi.</title>
        <authorList>
            <person name="Amses K.R."/>
            <person name="Simmons D.R."/>
            <person name="Longcore J.E."/>
            <person name="Mondo S.J."/>
            <person name="Seto K."/>
            <person name="Jeronimo G.H."/>
            <person name="Bonds A.E."/>
            <person name="Quandt C.A."/>
            <person name="Davis W.J."/>
            <person name="Chang Y."/>
            <person name="Federici B.A."/>
            <person name="Kuo A."/>
            <person name="LaButti K."/>
            <person name="Pangilinan J."/>
            <person name="Andreopoulos W."/>
            <person name="Tritt A."/>
            <person name="Riley R."/>
            <person name="Hundley H."/>
            <person name="Johnson J."/>
            <person name="Lipzen A."/>
            <person name="Barry K."/>
            <person name="Lang B.F."/>
            <person name="Cuomo C.A."/>
            <person name="Buchler N.E."/>
            <person name="Grigoriev I.V."/>
            <person name="Spatafora J.W."/>
            <person name="Stajich J.E."/>
            <person name="James T.Y."/>
        </authorList>
    </citation>
    <scope>NUCLEOTIDE SEQUENCE</scope>
    <source>
        <strain evidence="2">AG</strain>
    </source>
</reference>
<evidence type="ECO:0000256" key="1">
    <source>
        <dbReference type="SAM" id="MobiDB-lite"/>
    </source>
</evidence>
<proteinExistence type="predicted"/>
<reference evidence="2" key="1">
    <citation type="submission" date="2021-06" db="EMBL/GenBank/DDBJ databases">
        <authorList>
            <consortium name="DOE Joint Genome Institute"/>
            <person name="Mondo S.J."/>
            <person name="Amses K.R."/>
            <person name="Simmons D.R."/>
            <person name="Longcore J.E."/>
            <person name="Seto K."/>
            <person name="Alves G.H."/>
            <person name="Bonds A.E."/>
            <person name="Quandt C.A."/>
            <person name="Davis W.J."/>
            <person name="Chang Y."/>
            <person name="Letcher P.M."/>
            <person name="Powell M.J."/>
            <person name="Kuo A."/>
            <person name="Labutti K."/>
            <person name="Pangilinan J."/>
            <person name="Andreopoulos W."/>
            <person name="Tritt A."/>
            <person name="Riley R."/>
            <person name="Hundley H."/>
            <person name="Johnson J."/>
            <person name="Lipzen A."/>
            <person name="Barry K."/>
            <person name="Berbee M.L."/>
            <person name="Buchler N.E."/>
            <person name="Grigoriev I.V."/>
            <person name="Spatafora J.W."/>
            <person name="Stajich J.E."/>
            <person name="James T.Y."/>
        </authorList>
    </citation>
    <scope>NUCLEOTIDE SEQUENCE</scope>
    <source>
        <strain evidence="2">AG</strain>
    </source>
</reference>
<dbReference type="AlphaFoldDB" id="A0AAD5HEL6"/>
<dbReference type="EMBL" id="MU620905">
    <property type="protein sequence ID" value="KAI8581580.1"/>
    <property type="molecule type" value="Genomic_DNA"/>
</dbReference>
<comment type="caution">
    <text evidence="2">The sequence shown here is derived from an EMBL/GenBank/DDBJ whole genome shotgun (WGS) entry which is preliminary data.</text>
</comment>
<protein>
    <submittedName>
        <fullName evidence="2">Uncharacterized protein</fullName>
    </submittedName>
</protein>